<feature type="region of interest" description="Disordered" evidence="1">
    <location>
        <begin position="239"/>
        <end position="276"/>
    </location>
</feature>
<feature type="compositionally biased region" description="Basic residues" evidence="1">
    <location>
        <begin position="339"/>
        <end position="368"/>
    </location>
</feature>
<accession>A0ABM3FEA1</accession>
<gene>
    <name evidence="4" type="primary">LOC124292723</name>
</gene>
<feature type="compositionally biased region" description="Polar residues" evidence="1">
    <location>
        <begin position="90"/>
        <end position="110"/>
    </location>
</feature>
<evidence type="ECO:0000313" key="4">
    <source>
        <dbReference type="RefSeq" id="XP_046586347.1"/>
    </source>
</evidence>
<dbReference type="Pfam" id="PF00090">
    <property type="entry name" value="TSP_1"/>
    <property type="match status" value="1"/>
</dbReference>
<dbReference type="GeneID" id="124292723"/>
<feature type="compositionally biased region" description="Polar residues" evidence="1">
    <location>
        <begin position="64"/>
        <end position="80"/>
    </location>
</feature>
<feature type="signal peptide" evidence="2">
    <location>
        <begin position="1"/>
        <end position="32"/>
    </location>
</feature>
<dbReference type="InterPro" id="IPR036383">
    <property type="entry name" value="TSP1_rpt_sf"/>
</dbReference>
<feature type="compositionally biased region" description="Basic and acidic residues" evidence="1">
    <location>
        <begin position="250"/>
        <end position="276"/>
    </location>
</feature>
<organism evidence="3 4">
    <name type="scientific">Neodiprion lecontei</name>
    <name type="common">Redheaded pine sawfly</name>
    <dbReference type="NCBI Taxonomy" id="441921"/>
    <lineage>
        <taxon>Eukaryota</taxon>
        <taxon>Metazoa</taxon>
        <taxon>Ecdysozoa</taxon>
        <taxon>Arthropoda</taxon>
        <taxon>Hexapoda</taxon>
        <taxon>Insecta</taxon>
        <taxon>Pterygota</taxon>
        <taxon>Neoptera</taxon>
        <taxon>Endopterygota</taxon>
        <taxon>Hymenoptera</taxon>
        <taxon>Tenthredinoidea</taxon>
        <taxon>Diprionidae</taxon>
        <taxon>Diprioninae</taxon>
        <taxon>Neodiprion</taxon>
    </lineage>
</organism>
<feature type="chain" id="PRO_5046690597" evidence="2">
    <location>
        <begin position="33"/>
        <end position="677"/>
    </location>
</feature>
<proteinExistence type="predicted"/>
<feature type="compositionally biased region" description="Basic and acidic residues" evidence="1">
    <location>
        <begin position="43"/>
        <end position="63"/>
    </location>
</feature>
<dbReference type="RefSeq" id="XP_046586347.1">
    <property type="nucleotide sequence ID" value="XM_046730391.1"/>
</dbReference>
<feature type="compositionally biased region" description="Basic and acidic residues" evidence="1">
    <location>
        <begin position="395"/>
        <end position="433"/>
    </location>
</feature>
<evidence type="ECO:0000313" key="3">
    <source>
        <dbReference type="Proteomes" id="UP000829291"/>
    </source>
</evidence>
<dbReference type="SUPFAM" id="SSF82895">
    <property type="entry name" value="TSP-1 type 1 repeat"/>
    <property type="match status" value="1"/>
</dbReference>
<feature type="region of interest" description="Disordered" evidence="1">
    <location>
        <begin position="33"/>
        <end position="110"/>
    </location>
</feature>
<protein>
    <submittedName>
        <fullName evidence="4">Uncharacterized protein LOC124292723</fullName>
    </submittedName>
</protein>
<dbReference type="Gene3D" id="2.20.100.10">
    <property type="entry name" value="Thrombospondin type-1 (TSP1) repeat"/>
    <property type="match status" value="1"/>
</dbReference>
<dbReference type="InterPro" id="IPR000884">
    <property type="entry name" value="TSP1_rpt"/>
</dbReference>
<evidence type="ECO:0000256" key="2">
    <source>
        <dbReference type="SAM" id="SignalP"/>
    </source>
</evidence>
<keyword evidence="2" id="KW-0732">Signal</keyword>
<dbReference type="SMART" id="SM00209">
    <property type="entry name" value="TSP1"/>
    <property type="match status" value="1"/>
</dbReference>
<dbReference type="PROSITE" id="PS50092">
    <property type="entry name" value="TSP1"/>
    <property type="match status" value="1"/>
</dbReference>
<name>A0ABM3FEA1_NEOLC</name>
<sequence length="677" mass="74841">MVKVASVKHRLSWIIVLVAILCCIAGYPHAEAGNDNNSLLTSDESKDPGVTHRKRSAPDDHSTIKPTSFDTPNDNAGENLSRSDKADQVSDFNRSSNVDNTGSDTSTTKSAAPHIAPVYGLNFTDYTDSGSTLNRHGKLYGEQTPGIVESHRTITATDRNPQIFREFNSTDHRLATGLGYTTVKNRAFLNSDKKDEAVTNSPALLKTAMLTLMDLNGPAIADGLENEYRMNFEHIRVKRGSGDSTNSNDKSVHREDFGTNEPLRRDTAVRSIGKNEVDHEIPVSRSYRKADVESAKGFGGSAGFLESFTKLGNPLKSGTSLNGHSKRRERRSVAASGGRRVRRGGPGRKGKHRKKSKKKQKKLRKKPEKRSNSAPGGRKRGGTSGLVADGLQVESHVEKRDSGEARSERDVRKREVDGEDTVDGKEALRVERDEVSDDGGKVSNRTLNLCRLGGGEEAKYYNEVREFDEAEREIRASRSDSLEKIGKEKAARSVEQIKELVDKLIGKVGELERNLQIGEGGKKRRVDTGLQGNFTTAGFRSLDEAAGLKNLTKDRGDSAARDEEKITDAIRSKLDVELALSDAREKSRGEIYNTREGKRSTGILGRSEGVEMGRDKRKSYRKWDRWTEWSSCSVTCGKGRQIRWRHCVHECTTAETEMEEKSCQLPSCGPGKFLGIF</sequence>
<feature type="region of interest" description="Disordered" evidence="1">
    <location>
        <begin position="309"/>
        <end position="444"/>
    </location>
</feature>
<dbReference type="Proteomes" id="UP000829291">
    <property type="component" value="Chromosome 2"/>
</dbReference>
<evidence type="ECO:0000256" key="1">
    <source>
        <dbReference type="SAM" id="MobiDB-lite"/>
    </source>
</evidence>
<reference evidence="4" key="1">
    <citation type="submission" date="2025-08" db="UniProtKB">
        <authorList>
            <consortium name="RefSeq"/>
        </authorList>
    </citation>
    <scope>IDENTIFICATION</scope>
    <source>
        <tissue evidence="4">Thorax and Abdomen</tissue>
    </source>
</reference>
<keyword evidence="3" id="KW-1185">Reference proteome</keyword>